<comment type="caution">
    <text evidence="2">The sequence shown here is derived from an EMBL/GenBank/DDBJ whole genome shotgun (WGS) entry which is preliminary data.</text>
</comment>
<feature type="chain" id="PRO_5022703935" description="Secreted protein" evidence="1">
    <location>
        <begin position="34"/>
        <end position="347"/>
    </location>
</feature>
<gene>
    <name evidence="2" type="ORF">Poly59_08530</name>
</gene>
<name>A0A5C6FCB4_9BACT</name>
<sequence length="347" mass="38975" precursor="true">MFNSKPRAQSLFHGLLFGALFWFCCFTNNTNLAAEDSQAPTEPIFNLSADEMATGPYEKATRNFREWFTNCEGKRVDIDESIITRVNSDPARLSSHRVRMIVAKEKRQYVFTRLAELERDHIDSQAETKIPDLKKTENSPTDDKGISIVASSMVVNDDGCYFRELGSASGWVPVSESIAVRKLRFRDYRNLPLSTAAEIQFTMKQRLGLTKLLDRQPTGGTIFDDGSIEIEWASIKSKVTCKAYFSNLHGMMPIRLTLNIQPPASASEDDAKADDAPFARTLSSWTKRNKTWQLDKVSLHYTTPHKTIDRGSVVHAEAAVRIGSGFVAESVFQPLPTSIELPDKIDE</sequence>
<feature type="signal peptide" evidence="1">
    <location>
        <begin position="1"/>
        <end position="33"/>
    </location>
</feature>
<organism evidence="2 3">
    <name type="scientific">Rubripirellula reticaptiva</name>
    <dbReference type="NCBI Taxonomy" id="2528013"/>
    <lineage>
        <taxon>Bacteria</taxon>
        <taxon>Pseudomonadati</taxon>
        <taxon>Planctomycetota</taxon>
        <taxon>Planctomycetia</taxon>
        <taxon>Pirellulales</taxon>
        <taxon>Pirellulaceae</taxon>
        <taxon>Rubripirellula</taxon>
    </lineage>
</organism>
<keyword evidence="1" id="KW-0732">Signal</keyword>
<evidence type="ECO:0000256" key="1">
    <source>
        <dbReference type="SAM" id="SignalP"/>
    </source>
</evidence>
<proteinExistence type="predicted"/>
<dbReference type="AlphaFoldDB" id="A0A5C6FCB4"/>
<evidence type="ECO:0000313" key="2">
    <source>
        <dbReference type="EMBL" id="TWU57944.1"/>
    </source>
</evidence>
<reference evidence="2 3" key="1">
    <citation type="submission" date="2019-02" db="EMBL/GenBank/DDBJ databases">
        <title>Deep-cultivation of Planctomycetes and their phenomic and genomic characterization uncovers novel biology.</title>
        <authorList>
            <person name="Wiegand S."/>
            <person name="Jogler M."/>
            <person name="Boedeker C."/>
            <person name="Pinto D."/>
            <person name="Vollmers J."/>
            <person name="Rivas-Marin E."/>
            <person name="Kohn T."/>
            <person name="Peeters S.H."/>
            <person name="Heuer A."/>
            <person name="Rast P."/>
            <person name="Oberbeckmann S."/>
            <person name="Bunk B."/>
            <person name="Jeske O."/>
            <person name="Meyerdierks A."/>
            <person name="Storesund J.E."/>
            <person name="Kallscheuer N."/>
            <person name="Luecker S."/>
            <person name="Lage O.M."/>
            <person name="Pohl T."/>
            <person name="Merkel B.J."/>
            <person name="Hornburger P."/>
            <person name="Mueller R.-W."/>
            <person name="Bruemmer F."/>
            <person name="Labrenz M."/>
            <person name="Spormann A.M."/>
            <person name="Op Den Camp H."/>
            <person name="Overmann J."/>
            <person name="Amann R."/>
            <person name="Jetten M.S.M."/>
            <person name="Mascher T."/>
            <person name="Medema M.H."/>
            <person name="Devos D.P."/>
            <person name="Kaster A.-K."/>
            <person name="Ovreas L."/>
            <person name="Rohde M."/>
            <person name="Galperin M.Y."/>
            <person name="Jogler C."/>
        </authorList>
    </citation>
    <scope>NUCLEOTIDE SEQUENCE [LARGE SCALE GENOMIC DNA]</scope>
    <source>
        <strain evidence="2 3">Poly59</strain>
    </source>
</reference>
<dbReference type="EMBL" id="SJPX01000001">
    <property type="protein sequence ID" value="TWU57944.1"/>
    <property type="molecule type" value="Genomic_DNA"/>
</dbReference>
<keyword evidence="3" id="KW-1185">Reference proteome</keyword>
<protein>
    <recommendedName>
        <fullName evidence="4">Secreted protein</fullName>
    </recommendedName>
</protein>
<dbReference type="Proteomes" id="UP000317977">
    <property type="component" value="Unassembled WGS sequence"/>
</dbReference>
<evidence type="ECO:0000313" key="3">
    <source>
        <dbReference type="Proteomes" id="UP000317977"/>
    </source>
</evidence>
<evidence type="ECO:0008006" key="4">
    <source>
        <dbReference type="Google" id="ProtNLM"/>
    </source>
</evidence>
<accession>A0A5C6FCB4</accession>